<dbReference type="Proteomes" id="UP000299011">
    <property type="component" value="Chromosome"/>
</dbReference>
<proteinExistence type="predicted"/>
<reference evidence="5 9" key="6">
    <citation type="submission" date="2019-04" db="EMBL/GenBank/DDBJ databases">
        <title>Methylomes of two halophilic Archaea, Haloarcula marismortui and Haloferax mediterranei.</title>
        <authorList>
            <person name="DasSarma S."/>
            <person name="DasSarma P."/>
            <person name="DasSarma S."/>
            <person name="Fomenkov A."/>
            <person name="Vincze T."/>
            <person name="Anton B.P."/>
            <person name="Roberts R.J."/>
        </authorList>
    </citation>
    <scope>NUCLEOTIDE SEQUENCE [LARGE SCALE GENOMIC DNA]</scope>
    <source>
        <strain evidence="5">ATCC 33500</strain>
        <strain evidence="9">ATCC 33500 / DSM 1411 / JCM 8866 / NBRC 14739 / NCIMB 2177 / R-4</strain>
    </source>
</reference>
<feature type="region of interest" description="Disordered" evidence="1">
    <location>
        <begin position="375"/>
        <end position="398"/>
    </location>
</feature>
<dbReference type="PATRIC" id="fig|523841.21.peg.422"/>
<organism evidence="2 6">
    <name type="scientific">Haloferax mediterranei (strain ATCC 33500 / DSM 1411 / JCM 8866 / NBRC 14739 / NCIMB 2177 / R-4)</name>
    <name type="common">Halobacterium mediterranei</name>
    <dbReference type="NCBI Taxonomy" id="523841"/>
    <lineage>
        <taxon>Archaea</taxon>
        <taxon>Methanobacteriati</taxon>
        <taxon>Methanobacteriota</taxon>
        <taxon>Stenosarchaea group</taxon>
        <taxon>Halobacteria</taxon>
        <taxon>Halobacteriales</taxon>
        <taxon>Haloferacaceae</taxon>
        <taxon>Haloferax</taxon>
    </lineage>
</organism>
<dbReference type="Proteomes" id="UP000006469">
    <property type="component" value="Chromosome"/>
</dbReference>
<reference evidence="4 7" key="3">
    <citation type="journal article" date="2014" name="PLoS Genet.">
        <title>Phylogenetically driven sequencing of extremely halophilic archaea reveals strategies for static and dynamic osmo-response.</title>
        <authorList>
            <person name="Becker E.A."/>
            <person name="Seitzer P.M."/>
            <person name="Tritt A."/>
            <person name="Larsen D."/>
            <person name="Krusor M."/>
            <person name="Yao A.I."/>
            <person name="Wu D."/>
            <person name="Madern D."/>
            <person name="Eisen J.A."/>
            <person name="Darling A.E."/>
            <person name="Facciotti M.T."/>
        </authorList>
    </citation>
    <scope>NUCLEOTIDE SEQUENCE [LARGE SCALE GENOMIC DNA]</scope>
    <source>
        <strain evidence="4">ATCC 33500</strain>
        <strain evidence="7">ATCC 33500 / DSM 1411 / JCM 8866 / NBRC 14739 / NCIMB 2177 / R-4</strain>
    </source>
</reference>
<keyword evidence="7" id="KW-1185">Reference proteome</keyword>
<dbReference type="PaxDb" id="523841-HFX_1678"/>
<dbReference type="Proteomes" id="UP000011603">
    <property type="component" value="Unassembled WGS sequence"/>
</dbReference>
<evidence type="ECO:0000313" key="8">
    <source>
        <dbReference type="Proteomes" id="UP000027075"/>
    </source>
</evidence>
<name>I3R574_HALMT</name>
<dbReference type="RefSeq" id="WP_004056723.1">
    <property type="nucleotide sequence ID" value="NC_017941.2"/>
</dbReference>
<dbReference type="STRING" id="523841.HFX_1678"/>
<evidence type="ECO:0000313" key="7">
    <source>
        <dbReference type="Proteomes" id="UP000011603"/>
    </source>
</evidence>
<sequence length="398" mass="44012">MTQLSLRRDLSGGDPAHGVRQVAEHSGLIEPYSLRALLGGTVATGAIWRGFHHRWEYNHRLNRFGSYVRTRENGWVVGHTAASGSGPDTAHFEDFFTAVRAPGVRFQQESVTIPIEGSEVTRIPFSKEQTIRLDTPLADDECWTVVLNGFDISSKADAEKLIRFDVEVTDRTAENNGTEIQFTIEGSFESACRTPECETLEDRVKYEIDVYSLLIRGDDDTLTIAGRDHVMNGYEWGVGGSDEEIHSENLGPATATVDTVDPDAAKSVLAFESILIDIDQMDRSGVGHPALATAEAVHLLEWNTAIENQTRGNGAVSARVQLFFKNWRQGMKAAHIPQSEFALKDAGRAKFDVVVRHLQFDTTAVHERKGRAGTIDWVGQNTDPNSADARKESEMTLD</sequence>
<reference evidence="2" key="1">
    <citation type="journal article" date="2012" name="Appl. Environ. Microbiol.">
        <title>Identification of the haloarchaeal phasin (PhaP) that functions in polyhydroxyalkanoate accumulation and granule formation in Haloferax mediterranei.</title>
        <authorList>
            <person name="Cai S."/>
            <person name="Cai L."/>
            <person name="Liu H."/>
            <person name="Liu X."/>
            <person name="Han J."/>
            <person name="Zhou J."/>
            <person name="Xiang H."/>
        </authorList>
    </citation>
    <scope>NUCLEOTIDE SEQUENCE</scope>
    <source>
        <strain evidence="2">CGMCC 1.2087</strain>
    </source>
</reference>
<dbReference type="EMBL" id="CP007551">
    <property type="protein sequence ID" value="AHZ21265.1"/>
    <property type="molecule type" value="Genomic_DNA"/>
</dbReference>
<evidence type="ECO:0000313" key="5">
    <source>
        <dbReference type="EMBL" id="QCQ75848.1"/>
    </source>
</evidence>
<reference evidence="3 8" key="4">
    <citation type="submission" date="2014-04" db="EMBL/GenBank/DDBJ databases">
        <title>Transcriptional profiles of Haloferax mediterranei on the basis of nitrogen availability.</title>
        <authorList>
            <person name="Bautista V."/>
        </authorList>
    </citation>
    <scope>NUCLEOTIDE SEQUENCE [LARGE SCALE GENOMIC DNA]</scope>
    <source>
        <strain evidence="3">ATCC 33500</strain>
        <strain evidence="8">ATCC 33500 / DSM 1411 / JCM 8866 / NBRC 14739 / NCIMB 2177 / R-4</strain>
    </source>
</reference>
<evidence type="ECO:0000313" key="2">
    <source>
        <dbReference type="EMBL" id="AFK19384.1"/>
    </source>
</evidence>
<dbReference type="KEGG" id="hme:HFX_1678"/>
<reference evidence="2" key="5">
    <citation type="submission" date="2014-05" db="EMBL/GenBank/DDBJ databases">
        <authorList>
            <person name="Wang L."/>
            <person name="Yang H."/>
            <person name="Xiang H."/>
        </authorList>
    </citation>
    <scope>NUCLEOTIDE SEQUENCE</scope>
    <source>
        <strain evidence="2">CGMCC 1.2087</strain>
    </source>
</reference>
<dbReference type="EMBL" id="AOLO01000002">
    <property type="protein sequence ID" value="EMA04426.1"/>
    <property type="molecule type" value="Genomic_DNA"/>
</dbReference>
<dbReference type="AlphaFoldDB" id="I3R574"/>
<accession>I3R574</accession>
<dbReference type="EMBL" id="CP001868">
    <property type="protein sequence ID" value="AFK19384.1"/>
    <property type="molecule type" value="Genomic_DNA"/>
</dbReference>
<evidence type="ECO:0000313" key="4">
    <source>
        <dbReference type="EMBL" id="EMA04426.1"/>
    </source>
</evidence>
<dbReference type="EMBL" id="CP039139">
    <property type="protein sequence ID" value="QCQ75848.1"/>
    <property type="molecule type" value="Genomic_DNA"/>
</dbReference>
<dbReference type="eggNOG" id="arCOG13145">
    <property type="taxonomic scope" value="Archaea"/>
</dbReference>
<evidence type="ECO:0000313" key="3">
    <source>
        <dbReference type="EMBL" id="AHZ21265.1"/>
    </source>
</evidence>
<evidence type="ECO:0000256" key="1">
    <source>
        <dbReference type="SAM" id="MobiDB-lite"/>
    </source>
</evidence>
<reference evidence="2 6" key="2">
    <citation type="journal article" date="2012" name="J. Bacteriol.">
        <title>Complete genome sequence of the metabolically versatile halophilic archaeon Haloferax mediterranei, a poly(3-hydroxybutyrate-co-3-hydroxyvalerate) producer.</title>
        <authorList>
            <person name="Han J."/>
            <person name="Zhang F."/>
            <person name="Hou J."/>
            <person name="Liu X."/>
            <person name="Li M."/>
            <person name="Liu H."/>
            <person name="Cai L."/>
            <person name="Zhang B."/>
            <person name="Chen Y."/>
            <person name="Zhou J."/>
            <person name="Hu S."/>
            <person name="Xiang H."/>
        </authorList>
    </citation>
    <scope>NUCLEOTIDE SEQUENCE [LARGE SCALE GENOMIC DNA]</scope>
    <source>
        <strain evidence="6">ATCC 33500 / DSM 1411 / JCM 8866 / NBRC 14739 / NCIMB 2177 / R-4</strain>
        <strain evidence="2">CGMCC 1.2087</strain>
    </source>
</reference>
<feature type="compositionally biased region" description="Basic and acidic residues" evidence="1">
    <location>
        <begin position="388"/>
        <end position="398"/>
    </location>
</feature>
<evidence type="ECO:0000313" key="9">
    <source>
        <dbReference type="Proteomes" id="UP000299011"/>
    </source>
</evidence>
<dbReference type="OrthoDB" id="350955at2157"/>
<dbReference type="HOGENOM" id="CLU_709048_0_0_2"/>
<evidence type="ECO:0000313" key="6">
    <source>
        <dbReference type="Proteomes" id="UP000006469"/>
    </source>
</evidence>
<gene>
    <name evidence="2" type="ordered locus">HFX_1678</name>
    <name evidence="3" type="ORF">BM92_00720</name>
    <name evidence="4" type="ORF">C439_02087</name>
    <name evidence="5" type="ORF">E6P09_11415</name>
</gene>
<dbReference type="GeneID" id="40157034"/>
<dbReference type="Proteomes" id="UP000027075">
    <property type="component" value="Chromosome"/>
</dbReference>
<protein>
    <submittedName>
        <fullName evidence="2">Uncharacterized protein</fullName>
    </submittedName>
</protein>